<accession>A0A5M9WTW3</accession>
<dbReference type="GO" id="GO:0003677">
    <property type="term" value="F:DNA binding"/>
    <property type="evidence" value="ECO:0007669"/>
    <property type="project" value="UniProtKB-KW"/>
</dbReference>
<dbReference type="PROSITE" id="PS50110">
    <property type="entry name" value="RESPONSE_REGULATORY"/>
    <property type="match status" value="1"/>
</dbReference>
<proteinExistence type="predicted"/>
<keyword evidence="3" id="KW-0238">DNA-binding</keyword>
<dbReference type="InterPro" id="IPR005158">
    <property type="entry name" value="BTAD"/>
</dbReference>
<dbReference type="AlphaFoldDB" id="A0A5M9WTW3"/>
<feature type="modified residue" description="4-aspartylphosphate" evidence="5">
    <location>
        <position position="76"/>
    </location>
</feature>
<keyword evidence="1" id="KW-0902">Two-component regulatory system</keyword>
<feature type="domain" description="Response regulatory" evidence="6">
    <location>
        <begin position="25"/>
        <end position="139"/>
    </location>
</feature>
<dbReference type="PANTHER" id="PTHR35807:SF2">
    <property type="entry name" value="TRANSCRIPTIONAL ACTIVATOR DOMAIN"/>
    <property type="match status" value="1"/>
</dbReference>
<evidence type="ECO:0000256" key="3">
    <source>
        <dbReference type="ARBA" id="ARBA00023125"/>
    </source>
</evidence>
<sequence>MDKRQVPVQNIKSCNRGERGMVLMRVVIVDDERLAIMRLQHILEGIEEVEIVGTYTNVSELLNDFPHLQPDAAFLDIDMPGMNGLELAANLQGMELDTEIVFITAYDQYALDAFRVNALDYLLKPVDEVALRDTIHRILKRKERTPVKKKETGARIQCFGHYIVSRSSDGSPVDFPTAKAEELLAYFLIHRDTSLSKWSICESLWPEHEPQKAEQNLHTTVFRMKKTLLDNGIHIQLSSKKGFYHFQLLESCDYVRFEELRRGGSTQIDRYPVDAEEVLRQYKGALFGWKDYAWCEADKERANQSFRDMSKTLARLYMKRGEYRQAQDFLQFFLSIVPYDEEGHEMMLRIYMHRQDRTSFSMHFNKMKEVFQQEMGMEPPAFMEQMYVEMMENS</sequence>
<evidence type="ECO:0000256" key="1">
    <source>
        <dbReference type="ARBA" id="ARBA00023012"/>
    </source>
</evidence>
<evidence type="ECO:0000256" key="4">
    <source>
        <dbReference type="ARBA" id="ARBA00023163"/>
    </source>
</evidence>
<dbReference type="InterPro" id="IPR051677">
    <property type="entry name" value="AfsR-DnrI-RedD_regulator"/>
</dbReference>
<keyword evidence="4" id="KW-0804">Transcription</keyword>
<dbReference type="SMART" id="SM01043">
    <property type="entry name" value="BTAD"/>
    <property type="match status" value="1"/>
</dbReference>
<organism evidence="7 8">
    <name type="scientific">Paenibacillus amylolyticus</name>
    <dbReference type="NCBI Taxonomy" id="1451"/>
    <lineage>
        <taxon>Bacteria</taxon>
        <taxon>Bacillati</taxon>
        <taxon>Bacillota</taxon>
        <taxon>Bacilli</taxon>
        <taxon>Bacillales</taxon>
        <taxon>Paenibacillaceae</taxon>
        <taxon>Paenibacillus</taxon>
    </lineage>
</organism>
<gene>
    <name evidence="7" type="ORF">EC604_14665</name>
</gene>
<dbReference type="Proteomes" id="UP000323664">
    <property type="component" value="Unassembled WGS sequence"/>
</dbReference>
<keyword evidence="5" id="KW-0597">Phosphoprotein</keyword>
<dbReference type="InterPro" id="IPR011006">
    <property type="entry name" value="CheY-like_superfamily"/>
</dbReference>
<evidence type="ECO:0000259" key="6">
    <source>
        <dbReference type="PROSITE" id="PS50110"/>
    </source>
</evidence>
<dbReference type="SUPFAM" id="SSF48452">
    <property type="entry name" value="TPR-like"/>
    <property type="match status" value="1"/>
</dbReference>
<keyword evidence="2" id="KW-0805">Transcription regulation</keyword>
<dbReference type="Pfam" id="PF03704">
    <property type="entry name" value="BTAD"/>
    <property type="match status" value="1"/>
</dbReference>
<dbReference type="InterPro" id="IPR016032">
    <property type="entry name" value="Sig_transdc_resp-reg_C-effctor"/>
</dbReference>
<dbReference type="PANTHER" id="PTHR35807">
    <property type="entry name" value="TRANSCRIPTIONAL REGULATOR REDD-RELATED"/>
    <property type="match status" value="1"/>
</dbReference>
<dbReference type="GO" id="GO:0006355">
    <property type="term" value="P:regulation of DNA-templated transcription"/>
    <property type="evidence" value="ECO:0007669"/>
    <property type="project" value="InterPro"/>
</dbReference>
<dbReference type="SUPFAM" id="SSF52172">
    <property type="entry name" value="CheY-like"/>
    <property type="match status" value="1"/>
</dbReference>
<dbReference type="EMBL" id="RIAS01000007">
    <property type="protein sequence ID" value="KAA8785084.1"/>
    <property type="molecule type" value="Genomic_DNA"/>
</dbReference>
<dbReference type="InterPro" id="IPR036388">
    <property type="entry name" value="WH-like_DNA-bd_sf"/>
</dbReference>
<protein>
    <submittedName>
        <fullName evidence="7">Response regulator</fullName>
    </submittedName>
</protein>
<evidence type="ECO:0000313" key="7">
    <source>
        <dbReference type="EMBL" id="KAA8785084.1"/>
    </source>
</evidence>
<dbReference type="Gene3D" id="1.25.40.10">
    <property type="entry name" value="Tetratricopeptide repeat domain"/>
    <property type="match status" value="1"/>
</dbReference>
<comment type="caution">
    <text evidence="7">The sequence shown here is derived from an EMBL/GenBank/DDBJ whole genome shotgun (WGS) entry which is preliminary data.</text>
</comment>
<dbReference type="Gene3D" id="1.10.10.10">
    <property type="entry name" value="Winged helix-like DNA-binding domain superfamily/Winged helix DNA-binding domain"/>
    <property type="match status" value="1"/>
</dbReference>
<reference evidence="7 8" key="1">
    <citation type="journal article" date="2019" name="J. Ind. Microbiol. Biotechnol.">
        <title>Paenibacillus amylolyticus 27C64 has a diverse set of carbohydrate-active enzymes and complete pectin deconstruction system.</title>
        <authorList>
            <person name="Keggi C."/>
            <person name="Doran-Peterson J."/>
        </authorList>
    </citation>
    <scope>NUCLEOTIDE SEQUENCE [LARGE SCALE GENOMIC DNA]</scope>
    <source>
        <strain evidence="7 8">27C64</strain>
    </source>
</reference>
<evidence type="ECO:0000313" key="8">
    <source>
        <dbReference type="Proteomes" id="UP000323664"/>
    </source>
</evidence>
<evidence type="ECO:0000256" key="2">
    <source>
        <dbReference type="ARBA" id="ARBA00023015"/>
    </source>
</evidence>
<evidence type="ECO:0000256" key="5">
    <source>
        <dbReference type="PROSITE-ProRule" id="PRU00169"/>
    </source>
</evidence>
<dbReference type="Pfam" id="PF00072">
    <property type="entry name" value="Response_reg"/>
    <property type="match status" value="1"/>
</dbReference>
<name>A0A5M9WTW3_PAEAM</name>
<dbReference type="GO" id="GO:0000160">
    <property type="term" value="P:phosphorelay signal transduction system"/>
    <property type="evidence" value="ECO:0007669"/>
    <property type="project" value="UniProtKB-KW"/>
</dbReference>
<dbReference type="InterPro" id="IPR001789">
    <property type="entry name" value="Sig_transdc_resp-reg_receiver"/>
</dbReference>
<dbReference type="SMART" id="SM00448">
    <property type="entry name" value="REC"/>
    <property type="match status" value="1"/>
</dbReference>
<dbReference type="Gene3D" id="3.40.50.2300">
    <property type="match status" value="1"/>
</dbReference>
<dbReference type="SUPFAM" id="SSF46894">
    <property type="entry name" value="C-terminal effector domain of the bipartite response regulators"/>
    <property type="match status" value="1"/>
</dbReference>
<dbReference type="InterPro" id="IPR011990">
    <property type="entry name" value="TPR-like_helical_dom_sf"/>
</dbReference>